<evidence type="ECO:0000256" key="1">
    <source>
        <dbReference type="SAM" id="Phobius"/>
    </source>
</evidence>
<sequence length="105" mass="11009">MQTSFFSPFAKRAFLLMLGITAALAANAQGAAGIDAGTSELATYFDPIGNLILAIGAVVGLIGGVRVYIKWNTGDNDVQKSIMGWMGSCIFLMLVGTVIKAFFGI</sequence>
<proteinExistence type="predicted"/>
<protein>
    <submittedName>
        <fullName evidence="3">DUF4134 domain-containing protein</fullName>
    </submittedName>
</protein>
<name>A0A5M6CV57_9BACT</name>
<dbReference type="Pfam" id="PF13572">
    <property type="entry name" value="DUF4134"/>
    <property type="match status" value="1"/>
</dbReference>
<evidence type="ECO:0000313" key="4">
    <source>
        <dbReference type="Proteomes" id="UP000323426"/>
    </source>
</evidence>
<gene>
    <name evidence="3" type="ORF">F0145_25045</name>
</gene>
<keyword evidence="1" id="KW-1133">Transmembrane helix</keyword>
<keyword evidence="4" id="KW-1185">Reference proteome</keyword>
<feature type="signal peptide" evidence="2">
    <location>
        <begin position="1"/>
        <end position="25"/>
    </location>
</feature>
<dbReference type="RefSeq" id="WP_150093264.1">
    <property type="nucleotide sequence ID" value="NZ_VWSF01000035.1"/>
</dbReference>
<dbReference type="AlphaFoldDB" id="A0A5M6CV57"/>
<reference evidence="3 4" key="1">
    <citation type="submission" date="2019-09" db="EMBL/GenBank/DDBJ databases">
        <title>Genome sequence and assembly of Adhaeribacter sp.</title>
        <authorList>
            <person name="Chhetri G."/>
        </authorList>
    </citation>
    <scope>NUCLEOTIDE SEQUENCE [LARGE SCALE GENOMIC DNA]</scope>
    <source>
        <strain evidence="3 4">DK36</strain>
    </source>
</reference>
<comment type="caution">
    <text evidence="3">The sequence shown here is derived from an EMBL/GenBank/DDBJ whole genome shotgun (WGS) entry which is preliminary data.</text>
</comment>
<organism evidence="3 4">
    <name type="scientific">Adhaeribacter rhizoryzae</name>
    <dbReference type="NCBI Taxonomy" id="2607907"/>
    <lineage>
        <taxon>Bacteria</taxon>
        <taxon>Pseudomonadati</taxon>
        <taxon>Bacteroidota</taxon>
        <taxon>Cytophagia</taxon>
        <taxon>Cytophagales</taxon>
        <taxon>Hymenobacteraceae</taxon>
        <taxon>Adhaeribacter</taxon>
    </lineage>
</organism>
<keyword evidence="1" id="KW-0472">Membrane</keyword>
<dbReference type="Proteomes" id="UP000323426">
    <property type="component" value="Unassembled WGS sequence"/>
</dbReference>
<evidence type="ECO:0000313" key="3">
    <source>
        <dbReference type="EMBL" id="KAA5539138.1"/>
    </source>
</evidence>
<feature type="chain" id="PRO_5024277585" evidence="2">
    <location>
        <begin position="26"/>
        <end position="105"/>
    </location>
</feature>
<keyword evidence="1" id="KW-0812">Transmembrane</keyword>
<feature type="transmembrane region" description="Helical" evidence="1">
    <location>
        <begin position="81"/>
        <end position="103"/>
    </location>
</feature>
<accession>A0A5M6CV57</accession>
<dbReference type="EMBL" id="VWSF01000035">
    <property type="protein sequence ID" value="KAA5539138.1"/>
    <property type="molecule type" value="Genomic_DNA"/>
</dbReference>
<dbReference type="InterPro" id="IPR025408">
    <property type="entry name" value="DUF4134"/>
</dbReference>
<keyword evidence="2" id="KW-0732">Signal</keyword>
<evidence type="ECO:0000256" key="2">
    <source>
        <dbReference type="SAM" id="SignalP"/>
    </source>
</evidence>
<feature type="transmembrane region" description="Helical" evidence="1">
    <location>
        <begin position="48"/>
        <end position="69"/>
    </location>
</feature>